<name>A0ABZ3HAY9_9BACT</name>
<dbReference type="RefSeq" id="WP_345972937.1">
    <property type="nucleotide sequence ID" value="NZ_CP147920.1"/>
</dbReference>
<keyword evidence="1" id="KW-0732">Signal</keyword>
<organism evidence="2 3">
    <name type="scientific">Sulfurimonas diazotrophicus</name>
    <dbReference type="NCBI Taxonomy" id="3131939"/>
    <lineage>
        <taxon>Bacteria</taxon>
        <taxon>Pseudomonadati</taxon>
        <taxon>Campylobacterota</taxon>
        <taxon>Epsilonproteobacteria</taxon>
        <taxon>Campylobacterales</taxon>
        <taxon>Sulfurimonadaceae</taxon>
        <taxon>Sulfurimonas</taxon>
    </lineage>
</organism>
<dbReference type="Pfam" id="PF11306">
    <property type="entry name" value="DUF3108"/>
    <property type="match status" value="1"/>
</dbReference>
<sequence>MMRILSLLTAAAFSLNAATIEARYAISFWVIGQVGSATLKLQRDAGRYRIEANATLQGVAALLAHHHSEYFQSEGHIDAAGRLVPERYRVLRTMDDYRREQLYRFGPSGILRAQHEKMRVTLRRFDAASMRYVTTTRPAERRSFQLEPYRADNDLLTLYFNVRQQLATLAPEHSLTFNAAGAGRGKVHIERTLLPYRYRVQLDQDIFRSAHGEMAIETDEAFYVKSAILKDVLLFGDLKVEREWLKKSP</sequence>
<gene>
    <name evidence="2" type="ORF">WCY31_02020</name>
</gene>
<proteinExistence type="predicted"/>
<accession>A0ABZ3HAY9</accession>
<feature type="signal peptide" evidence="1">
    <location>
        <begin position="1"/>
        <end position="17"/>
    </location>
</feature>
<evidence type="ECO:0000313" key="2">
    <source>
        <dbReference type="EMBL" id="XAU15484.1"/>
    </source>
</evidence>
<reference evidence="2 3" key="1">
    <citation type="submission" date="2024-03" db="EMBL/GenBank/DDBJ databases">
        <title>Sulfurimonas sp. HSL3-1.</title>
        <authorList>
            <person name="Wang S."/>
        </authorList>
    </citation>
    <scope>NUCLEOTIDE SEQUENCE [LARGE SCALE GENOMIC DNA]</scope>
    <source>
        <strain evidence="2 3">HSL3-1</strain>
    </source>
</reference>
<keyword evidence="3" id="KW-1185">Reference proteome</keyword>
<dbReference type="EMBL" id="CP147920">
    <property type="protein sequence ID" value="XAU15484.1"/>
    <property type="molecule type" value="Genomic_DNA"/>
</dbReference>
<evidence type="ECO:0000256" key="1">
    <source>
        <dbReference type="SAM" id="SignalP"/>
    </source>
</evidence>
<feature type="chain" id="PRO_5045152850" evidence="1">
    <location>
        <begin position="18"/>
        <end position="249"/>
    </location>
</feature>
<dbReference type="InterPro" id="IPR021457">
    <property type="entry name" value="DUF3108"/>
</dbReference>
<dbReference type="Proteomes" id="UP001447842">
    <property type="component" value="Chromosome"/>
</dbReference>
<evidence type="ECO:0000313" key="3">
    <source>
        <dbReference type="Proteomes" id="UP001447842"/>
    </source>
</evidence>
<protein>
    <submittedName>
        <fullName evidence="2">DUF3108 domain-containing protein</fullName>
    </submittedName>
</protein>